<dbReference type="RefSeq" id="WP_202832448.1">
    <property type="nucleotide sequence ID" value="NZ_JAETWB010000005.1"/>
</dbReference>
<evidence type="ECO:0000256" key="1">
    <source>
        <dbReference type="SAM" id="MobiDB-lite"/>
    </source>
</evidence>
<proteinExistence type="predicted"/>
<reference evidence="2 3" key="1">
    <citation type="submission" date="2021-01" db="EMBL/GenBank/DDBJ databases">
        <title>Belnapia mucosa sp. nov. and Belnapia arida sp. nov., isolated from the Tabernas Desert (Almeria, Spain).</title>
        <authorList>
            <person name="Molina-Menor E."/>
            <person name="Vidal-Verdu A."/>
            <person name="Calonge A."/>
            <person name="Satari L."/>
            <person name="Pereto J."/>
            <person name="Porcar M."/>
        </authorList>
    </citation>
    <scope>NUCLEOTIDE SEQUENCE [LARGE SCALE GENOMIC DNA]</scope>
    <source>
        <strain evidence="2 3">T18</strain>
    </source>
</reference>
<organism evidence="2 3">
    <name type="scientific">Belnapia arida</name>
    <dbReference type="NCBI Taxonomy" id="2804533"/>
    <lineage>
        <taxon>Bacteria</taxon>
        <taxon>Pseudomonadati</taxon>
        <taxon>Pseudomonadota</taxon>
        <taxon>Alphaproteobacteria</taxon>
        <taxon>Acetobacterales</taxon>
        <taxon>Roseomonadaceae</taxon>
        <taxon>Belnapia</taxon>
    </lineage>
</organism>
<keyword evidence="3" id="KW-1185">Reference proteome</keyword>
<feature type="region of interest" description="Disordered" evidence="1">
    <location>
        <begin position="35"/>
        <end position="60"/>
    </location>
</feature>
<dbReference type="Proteomes" id="UP000660885">
    <property type="component" value="Unassembled WGS sequence"/>
</dbReference>
<evidence type="ECO:0000313" key="3">
    <source>
        <dbReference type="Proteomes" id="UP000660885"/>
    </source>
</evidence>
<name>A0ABS1U3F3_9PROT</name>
<evidence type="ECO:0000313" key="2">
    <source>
        <dbReference type="EMBL" id="MBL6079203.1"/>
    </source>
</evidence>
<protein>
    <submittedName>
        <fullName evidence="2">Uncharacterized protein</fullName>
    </submittedName>
</protein>
<gene>
    <name evidence="2" type="ORF">JMJ56_14385</name>
</gene>
<dbReference type="EMBL" id="JAETWB010000005">
    <property type="protein sequence ID" value="MBL6079203.1"/>
    <property type="molecule type" value="Genomic_DNA"/>
</dbReference>
<comment type="caution">
    <text evidence="2">The sequence shown here is derived from an EMBL/GenBank/DDBJ whole genome shotgun (WGS) entry which is preliminary data.</text>
</comment>
<accession>A0ABS1U3F3</accession>
<sequence length="70" mass="7870">MVDEEAIFAAVAEQRRTVAEACAASKAARRSAARIAKARRMPVTPTALDRQVPPDHMWHPLSRRRPACRY</sequence>